<comment type="caution">
    <text evidence="3">The sequence shown here is derived from an EMBL/GenBank/DDBJ whole genome shotgun (WGS) entry which is preliminary data.</text>
</comment>
<dbReference type="Pfam" id="PF03099">
    <property type="entry name" value="BPL_LplA_LipB"/>
    <property type="match status" value="1"/>
</dbReference>
<dbReference type="PANTHER" id="PTHR12835">
    <property type="entry name" value="BIOTIN PROTEIN LIGASE"/>
    <property type="match status" value="1"/>
</dbReference>
<dbReference type="CDD" id="cd16442">
    <property type="entry name" value="BPL"/>
    <property type="match status" value="1"/>
</dbReference>
<evidence type="ECO:0000259" key="2">
    <source>
        <dbReference type="PROSITE" id="PS51733"/>
    </source>
</evidence>
<keyword evidence="1 3" id="KW-0436">Ligase</keyword>
<protein>
    <submittedName>
        <fullName evidence="3">Biotin--[acetyl-CoA-carboxylase] ligase</fullName>
        <ecNumber evidence="3">6.3.4.15</ecNumber>
    </submittedName>
</protein>
<gene>
    <name evidence="3" type="ORF">ACFSJU_03365</name>
</gene>
<organism evidence="3 4">
    <name type="scientific">Paradesertivirga mongoliensis</name>
    <dbReference type="NCBI Taxonomy" id="2100740"/>
    <lineage>
        <taxon>Bacteria</taxon>
        <taxon>Pseudomonadati</taxon>
        <taxon>Bacteroidota</taxon>
        <taxon>Sphingobacteriia</taxon>
        <taxon>Sphingobacteriales</taxon>
        <taxon>Sphingobacteriaceae</taxon>
        <taxon>Paradesertivirga</taxon>
    </lineage>
</organism>
<dbReference type="EC" id="6.3.4.15" evidence="3"/>
<reference evidence="4" key="1">
    <citation type="journal article" date="2019" name="Int. J. Syst. Evol. Microbiol.">
        <title>The Global Catalogue of Microorganisms (GCM) 10K type strain sequencing project: providing services to taxonomists for standard genome sequencing and annotation.</title>
        <authorList>
            <consortium name="The Broad Institute Genomics Platform"/>
            <consortium name="The Broad Institute Genome Sequencing Center for Infectious Disease"/>
            <person name="Wu L."/>
            <person name="Ma J."/>
        </authorList>
    </citation>
    <scope>NUCLEOTIDE SEQUENCE [LARGE SCALE GENOMIC DNA]</scope>
    <source>
        <strain evidence="4">KCTC 42217</strain>
    </source>
</reference>
<evidence type="ECO:0000313" key="4">
    <source>
        <dbReference type="Proteomes" id="UP001597387"/>
    </source>
</evidence>
<dbReference type="InterPro" id="IPR004143">
    <property type="entry name" value="BPL_LPL_catalytic"/>
</dbReference>
<dbReference type="InterPro" id="IPR045864">
    <property type="entry name" value="aa-tRNA-synth_II/BPL/LPL"/>
</dbReference>
<dbReference type="SUPFAM" id="SSF55681">
    <property type="entry name" value="Class II aaRS and biotin synthetases"/>
    <property type="match status" value="1"/>
</dbReference>
<dbReference type="Proteomes" id="UP001597387">
    <property type="component" value="Unassembled WGS sequence"/>
</dbReference>
<feature type="domain" description="BPL/LPL catalytic" evidence="2">
    <location>
        <begin position="1"/>
        <end position="191"/>
    </location>
</feature>
<dbReference type="PROSITE" id="PS51733">
    <property type="entry name" value="BPL_LPL_CATALYTIC"/>
    <property type="match status" value="1"/>
</dbReference>
<dbReference type="Gene3D" id="3.30.930.10">
    <property type="entry name" value="Bira Bifunctional Protein, Domain 2"/>
    <property type="match status" value="1"/>
</dbReference>
<accession>A0ABW4ZHU2</accession>
<name>A0ABW4ZHU2_9SPHI</name>
<proteinExistence type="predicted"/>
<dbReference type="GO" id="GO:0004077">
    <property type="term" value="F:biotin--[biotin carboxyl-carrier protein] ligase activity"/>
    <property type="evidence" value="ECO:0007669"/>
    <property type="project" value="UniProtKB-EC"/>
</dbReference>
<dbReference type="EMBL" id="JBHUHZ010000001">
    <property type="protein sequence ID" value="MFD2161414.1"/>
    <property type="molecule type" value="Genomic_DNA"/>
</dbReference>
<evidence type="ECO:0000256" key="1">
    <source>
        <dbReference type="ARBA" id="ARBA00022598"/>
    </source>
</evidence>
<dbReference type="RefSeq" id="WP_255899360.1">
    <property type="nucleotide sequence ID" value="NZ_JAFMZO010000001.1"/>
</dbReference>
<dbReference type="PANTHER" id="PTHR12835:SF5">
    <property type="entry name" value="BIOTIN--PROTEIN LIGASE"/>
    <property type="match status" value="1"/>
</dbReference>
<keyword evidence="4" id="KW-1185">Reference proteome</keyword>
<dbReference type="InterPro" id="IPR004408">
    <property type="entry name" value="Biotin_CoA_COase_ligase"/>
</dbReference>
<evidence type="ECO:0000313" key="3">
    <source>
        <dbReference type="EMBL" id="MFD2161414.1"/>
    </source>
</evidence>
<sequence length="256" mass="29108">MQNNTFSRLFVGQNLVTLKRVDSTNNFLKNELTKSTPLPEGTVILAEEQFAGRGQVNNSWFAEPGKNLTFSLLLLPTFLNPDSQFLLNKSVSIAINDTLVSIIGENVKIKWPNDIYFKDEKIGGVLIENILRGNTLKYSVIGIGLNVNQTDFPLEVKNVTSLKKILQKDYDLNDLLNDLCNSIEQRYLQLRAGKIDRIDQDYIKSLYRLNESHRFRIGKEEVDGTITGTDKNGLLEILIAGEIRRFNFKEIAFVHN</sequence>
<dbReference type="NCBIfam" id="TIGR00121">
    <property type="entry name" value="birA_ligase"/>
    <property type="match status" value="1"/>
</dbReference>